<evidence type="ECO:0000256" key="2">
    <source>
        <dbReference type="ARBA" id="ARBA00023203"/>
    </source>
</evidence>
<evidence type="ECO:0000259" key="5">
    <source>
        <dbReference type="PROSITE" id="PS50158"/>
    </source>
</evidence>
<keyword evidence="7" id="KW-1185">Reference proteome</keyword>
<keyword evidence="1" id="KW-0677">Repeat</keyword>
<dbReference type="PROSITE" id="PS50158">
    <property type="entry name" value="ZF_CCHC"/>
    <property type="match status" value="1"/>
</dbReference>
<dbReference type="Proteomes" id="UP000283210">
    <property type="component" value="Chromosome 20"/>
</dbReference>
<organism evidence="6 7">
    <name type="scientific">Oryzias javanicus</name>
    <name type="common">Javanese ricefish</name>
    <name type="synonym">Aplocheilus javanicus</name>
    <dbReference type="NCBI Taxonomy" id="123683"/>
    <lineage>
        <taxon>Eukaryota</taxon>
        <taxon>Metazoa</taxon>
        <taxon>Chordata</taxon>
        <taxon>Craniata</taxon>
        <taxon>Vertebrata</taxon>
        <taxon>Euteleostomi</taxon>
        <taxon>Actinopterygii</taxon>
        <taxon>Neopterygii</taxon>
        <taxon>Teleostei</taxon>
        <taxon>Neoteleostei</taxon>
        <taxon>Acanthomorphata</taxon>
        <taxon>Ovalentaria</taxon>
        <taxon>Atherinomorphae</taxon>
        <taxon>Beloniformes</taxon>
        <taxon>Adrianichthyidae</taxon>
        <taxon>Oryziinae</taxon>
        <taxon>Oryzias</taxon>
    </lineage>
</organism>
<sequence>MSVPESTGEGSHAARERSAAEDSTGYGPRQVLATAMHGRGLLPRFDGDEARYHIWEARFLAYLKTIGLKDAILGSQQAGAADVEAAPDDGKKSLEILRRHFESEEKPRIVGLYTELTNVLMAEKEELADYLARVEKIVAALNRAKETLSDALLVAMVLKGLTDEYAPFSVHVTQTRETLSFSEFKARLRSFECSLRYRSRPRADEVMMINHKEKQTKYKNNEKKYFSGECFICEKVGHKARDCRNKAKKPQRNVRAAYTQNSSKAVAITDTRQSTTRTRDEHTAEQETFILRASEWQPHNTQPEGLLVDSGASAHIMTNEEAFIRFDETFRPKDHVMQLADGTRIAGSVLKKGDAQIKLTDSNGRVVSVQLTNALLIPGYPQNILSVEAAASKGAKFNFEMNNNKMILPNGTTCDMKKSDKPERAGVFGCTETWFKGFSTGRSACGRLKRRKEEAVKYQRGLQELRGRSCSELDTPEYRRVRRTQDSVSMAKYHEDFERARGRGFTPGLDDPSMERYQRANQMMGEAGYSKGLHSQGMEVDRRPGGIIVAAEREDWGEPETRHNLTSRRRRARPTVIAGPNRGGGQQHAGGWKTRGGRRLI</sequence>
<dbReference type="GO" id="GO:0008270">
    <property type="term" value="F:zinc ion binding"/>
    <property type="evidence" value="ECO:0007669"/>
    <property type="project" value="UniProtKB-KW"/>
</dbReference>
<dbReference type="PROSITE" id="PS51216">
    <property type="entry name" value="NEBULIN"/>
    <property type="match status" value="1"/>
</dbReference>
<dbReference type="PANTHER" id="PTHR11039">
    <property type="entry name" value="NEBULIN"/>
    <property type="match status" value="1"/>
</dbReference>
<dbReference type="SMART" id="SM00227">
    <property type="entry name" value="NEBU"/>
    <property type="match status" value="2"/>
</dbReference>
<evidence type="ECO:0000256" key="3">
    <source>
        <dbReference type="PROSITE-ProRule" id="PRU00047"/>
    </source>
</evidence>
<dbReference type="GO" id="GO:0003676">
    <property type="term" value="F:nucleic acid binding"/>
    <property type="evidence" value="ECO:0007669"/>
    <property type="project" value="InterPro"/>
</dbReference>
<dbReference type="InterPro" id="IPR001878">
    <property type="entry name" value="Znf_CCHC"/>
</dbReference>
<keyword evidence="2" id="KW-0009">Actin-binding</keyword>
<dbReference type="GO" id="GO:0030018">
    <property type="term" value="C:Z disc"/>
    <property type="evidence" value="ECO:0007669"/>
    <property type="project" value="InterPro"/>
</dbReference>
<dbReference type="SMART" id="SM00343">
    <property type="entry name" value="ZnF_C2HC"/>
    <property type="match status" value="1"/>
</dbReference>
<accession>A0A3S2LQQ7</accession>
<dbReference type="InterPro" id="IPR055297">
    <property type="entry name" value="NEBU/NEBL"/>
</dbReference>
<evidence type="ECO:0000313" key="6">
    <source>
        <dbReference type="EMBL" id="RVE59116.1"/>
    </source>
</evidence>
<proteinExistence type="predicted"/>
<evidence type="ECO:0000256" key="1">
    <source>
        <dbReference type="ARBA" id="ARBA00022737"/>
    </source>
</evidence>
<dbReference type="Pfam" id="PF14223">
    <property type="entry name" value="Retrotran_gag_2"/>
    <property type="match status" value="1"/>
</dbReference>
<name>A0A3S2LQQ7_ORYJA</name>
<keyword evidence="3" id="KW-0862">Zinc</keyword>
<gene>
    <name evidence="6" type="ORF">OJAV_G00201250</name>
</gene>
<dbReference type="GO" id="GO:0071691">
    <property type="term" value="P:cardiac muscle thin filament assembly"/>
    <property type="evidence" value="ECO:0007669"/>
    <property type="project" value="TreeGrafter"/>
</dbReference>
<keyword evidence="3" id="KW-0863">Zinc-finger</keyword>
<feature type="domain" description="CCHC-type" evidence="5">
    <location>
        <begin position="230"/>
        <end position="245"/>
    </location>
</feature>
<feature type="region of interest" description="Disordered" evidence="4">
    <location>
        <begin position="1"/>
        <end position="27"/>
    </location>
</feature>
<dbReference type="SUPFAM" id="SSF57756">
    <property type="entry name" value="Retrovirus zinc finger-like domains"/>
    <property type="match status" value="1"/>
</dbReference>
<keyword evidence="3" id="KW-0479">Metal-binding</keyword>
<dbReference type="InterPro" id="IPR054722">
    <property type="entry name" value="PolX-like_BBD"/>
</dbReference>
<feature type="region of interest" description="Disordered" evidence="4">
    <location>
        <begin position="557"/>
        <end position="601"/>
    </location>
</feature>
<dbReference type="GO" id="GO:0051015">
    <property type="term" value="F:actin filament binding"/>
    <property type="evidence" value="ECO:0007669"/>
    <property type="project" value="InterPro"/>
</dbReference>
<evidence type="ECO:0000256" key="4">
    <source>
        <dbReference type="SAM" id="MobiDB-lite"/>
    </source>
</evidence>
<dbReference type="PANTHER" id="PTHR11039:SF48">
    <property type="entry name" value="NEBULETTE"/>
    <property type="match status" value="1"/>
</dbReference>
<reference evidence="6 7" key="2">
    <citation type="submission" date="2019-01" db="EMBL/GenBank/DDBJ databases">
        <title>A chromosome length genome reference of the Java medaka (oryzias javanicus).</title>
        <authorList>
            <person name="Herpin A."/>
            <person name="Takehana Y."/>
            <person name="Naruse K."/>
            <person name="Ansai S."/>
            <person name="Kawaguchi M."/>
        </authorList>
    </citation>
    <scope>NUCLEOTIDE SEQUENCE [LARGE SCALE GENOMIC DNA]</scope>
    <source>
        <strain evidence="6">RS831</strain>
        <tissue evidence="6">Whole body</tissue>
    </source>
</reference>
<protein>
    <recommendedName>
        <fullName evidence="5">CCHC-type domain-containing protein</fullName>
    </recommendedName>
</protein>
<evidence type="ECO:0000313" key="7">
    <source>
        <dbReference type="Proteomes" id="UP000283210"/>
    </source>
</evidence>
<reference evidence="6 7" key="1">
    <citation type="submission" date="2018-11" db="EMBL/GenBank/DDBJ databases">
        <authorList>
            <person name="Lopez-Roques C."/>
            <person name="Donnadieu C."/>
            <person name="Bouchez O."/>
            <person name="Klopp C."/>
            <person name="Cabau C."/>
            <person name="Zahm M."/>
        </authorList>
    </citation>
    <scope>NUCLEOTIDE SEQUENCE [LARGE SCALE GENOMIC DNA]</scope>
    <source>
        <strain evidence="6">RS831</strain>
        <tissue evidence="6">Whole body</tissue>
    </source>
</reference>
<dbReference type="Gene3D" id="4.10.60.10">
    <property type="entry name" value="Zinc finger, CCHC-type"/>
    <property type="match status" value="1"/>
</dbReference>
<dbReference type="InterPro" id="IPR036875">
    <property type="entry name" value="Znf_CCHC_sf"/>
</dbReference>
<dbReference type="Pfam" id="PF22936">
    <property type="entry name" value="Pol_BBD"/>
    <property type="match status" value="1"/>
</dbReference>
<dbReference type="OrthoDB" id="8938935at2759"/>
<dbReference type="EMBL" id="CM012456">
    <property type="protein sequence ID" value="RVE59116.1"/>
    <property type="molecule type" value="Genomic_DNA"/>
</dbReference>
<dbReference type="AlphaFoldDB" id="A0A3S2LQQ7"/>
<dbReference type="InterPro" id="IPR000900">
    <property type="entry name" value="Nebulin_repeat"/>
</dbReference>